<dbReference type="GO" id="GO:0009922">
    <property type="term" value="F:fatty acid elongase activity"/>
    <property type="evidence" value="ECO:0007669"/>
    <property type="project" value="InterPro"/>
</dbReference>
<dbReference type="GO" id="GO:0042761">
    <property type="term" value="P:very long-chain fatty acid biosynthetic process"/>
    <property type="evidence" value="ECO:0007669"/>
    <property type="project" value="TreeGrafter"/>
</dbReference>
<feature type="transmembrane region" description="Helical" evidence="10">
    <location>
        <begin position="160"/>
        <end position="179"/>
    </location>
</feature>
<sequence length="285" mass="32343">MEFVFQTAKRCVVNHLAKNSSVSSTLPYWLVNNPTILNFSWNQGQTVGASPLFLAVTVLSYLSLTFILSHATLPSVGPRTLRFLTAMHNILLLSLSFTMATGCALSVVYHAPSVDHVVCYPVNTPPEGPLFFWSHVFYLSKIFEFMDTLLIILSSSIRRLTFLHVYHHATVVVMCYLSLHTSQSFFPGVLVVNSSVHVIMYFYYFLCAVGKRPRWKKFVTDCQIVQFFSSFGIMAWISYHHFIGPGCSGIWGWCFDAVFITSLLVLFLDFHSKNYSKTNEAKKNI</sequence>
<organism evidence="11">
    <name type="scientific">Salix viminalis</name>
    <name type="common">Common osier</name>
    <name type="synonym">Basket willow</name>
    <dbReference type="NCBI Taxonomy" id="40686"/>
    <lineage>
        <taxon>Eukaryota</taxon>
        <taxon>Viridiplantae</taxon>
        <taxon>Streptophyta</taxon>
        <taxon>Embryophyta</taxon>
        <taxon>Tracheophyta</taxon>
        <taxon>Spermatophyta</taxon>
        <taxon>Magnoliopsida</taxon>
        <taxon>eudicotyledons</taxon>
        <taxon>Gunneridae</taxon>
        <taxon>Pentapetalae</taxon>
        <taxon>rosids</taxon>
        <taxon>fabids</taxon>
        <taxon>Malpighiales</taxon>
        <taxon>Salicaceae</taxon>
        <taxon>Saliceae</taxon>
        <taxon>Salix</taxon>
    </lineage>
</organism>
<accession>A0A6N2KHV8</accession>
<evidence type="ECO:0000256" key="6">
    <source>
        <dbReference type="ARBA" id="ARBA00022989"/>
    </source>
</evidence>
<keyword evidence="9" id="KW-0275">Fatty acid biosynthesis</keyword>
<evidence type="ECO:0000256" key="1">
    <source>
        <dbReference type="ARBA" id="ARBA00004141"/>
    </source>
</evidence>
<keyword evidence="4 10" id="KW-0812">Transmembrane</keyword>
<proteinExistence type="predicted"/>
<feature type="transmembrane region" description="Helical" evidence="10">
    <location>
        <begin position="185"/>
        <end position="206"/>
    </location>
</feature>
<evidence type="ECO:0000256" key="7">
    <source>
        <dbReference type="ARBA" id="ARBA00023098"/>
    </source>
</evidence>
<dbReference type="GO" id="GO:0034626">
    <property type="term" value="P:fatty acid elongation, polyunsaturated fatty acid"/>
    <property type="evidence" value="ECO:0007669"/>
    <property type="project" value="TreeGrafter"/>
</dbReference>
<dbReference type="EMBL" id="CAADRP010000191">
    <property type="protein sequence ID" value="VFU24616.1"/>
    <property type="molecule type" value="Genomic_DNA"/>
</dbReference>
<dbReference type="PROSITE" id="PS01188">
    <property type="entry name" value="ELO"/>
    <property type="match status" value="1"/>
</dbReference>
<feature type="transmembrane region" description="Helical" evidence="10">
    <location>
        <begin position="49"/>
        <end position="69"/>
    </location>
</feature>
<evidence type="ECO:0000256" key="5">
    <source>
        <dbReference type="ARBA" id="ARBA00022832"/>
    </source>
</evidence>
<gene>
    <name evidence="11" type="ORF">SVIM_LOCUS48143</name>
</gene>
<keyword evidence="3" id="KW-0808">Transferase</keyword>
<dbReference type="GO" id="GO:0005789">
    <property type="term" value="C:endoplasmic reticulum membrane"/>
    <property type="evidence" value="ECO:0007669"/>
    <property type="project" value="TreeGrafter"/>
</dbReference>
<feature type="transmembrane region" description="Helical" evidence="10">
    <location>
        <begin position="90"/>
        <end position="111"/>
    </location>
</feature>
<evidence type="ECO:0000256" key="9">
    <source>
        <dbReference type="ARBA" id="ARBA00023160"/>
    </source>
</evidence>
<evidence type="ECO:0000256" key="3">
    <source>
        <dbReference type="ARBA" id="ARBA00022679"/>
    </source>
</evidence>
<evidence type="ECO:0000256" key="8">
    <source>
        <dbReference type="ARBA" id="ARBA00023136"/>
    </source>
</evidence>
<evidence type="ECO:0000256" key="10">
    <source>
        <dbReference type="SAM" id="Phobius"/>
    </source>
</evidence>
<feature type="transmembrane region" description="Helical" evidence="10">
    <location>
        <begin position="250"/>
        <end position="268"/>
    </location>
</feature>
<dbReference type="PANTHER" id="PTHR11157">
    <property type="entry name" value="FATTY ACID ACYL TRANSFERASE-RELATED"/>
    <property type="match status" value="1"/>
</dbReference>
<dbReference type="GO" id="GO:0019367">
    <property type="term" value="P:fatty acid elongation, saturated fatty acid"/>
    <property type="evidence" value="ECO:0007669"/>
    <property type="project" value="TreeGrafter"/>
</dbReference>
<dbReference type="AlphaFoldDB" id="A0A6N2KHV8"/>
<dbReference type="GO" id="GO:0034625">
    <property type="term" value="P:fatty acid elongation, monounsaturated fatty acid"/>
    <property type="evidence" value="ECO:0007669"/>
    <property type="project" value="TreeGrafter"/>
</dbReference>
<comment type="subcellular location">
    <subcellularLocation>
        <location evidence="1">Membrane</location>
        <topology evidence="1">Multi-pass membrane protein</topology>
    </subcellularLocation>
</comment>
<keyword evidence="8 10" id="KW-0472">Membrane</keyword>
<name>A0A6N2KHV8_SALVM</name>
<keyword evidence="7" id="KW-0443">Lipid metabolism</keyword>
<dbReference type="InterPro" id="IPR030457">
    <property type="entry name" value="ELO_CS"/>
</dbReference>
<evidence type="ECO:0000256" key="4">
    <source>
        <dbReference type="ARBA" id="ARBA00022692"/>
    </source>
</evidence>
<dbReference type="InterPro" id="IPR002076">
    <property type="entry name" value="ELO_fam"/>
</dbReference>
<dbReference type="PANTHER" id="PTHR11157:SF132">
    <property type="entry name" value="ELONGATION OF FATTY ACIDS PROTEIN 3-LIKE"/>
    <property type="match status" value="1"/>
</dbReference>
<reference evidence="11" key="1">
    <citation type="submission" date="2019-03" db="EMBL/GenBank/DDBJ databases">
        <authorList>
            <person name="Mank J."/>
            <person name="Almeida P."/>
        </authorList>
    </citation>
    <scope>NUCLEOTIDE SEQUENCE</scope>
    <source>
        <strain evidence="11">78183</strain>
    </source>
</reference>
<dbReference type="GO" id="GO:0030148">
    <property type="term" value="P:sphingolipid biosynthetic process"/>
    <property type="evidence" value="ECO:0007669"/>
    <property type="project" value="TreeGrafter"/>
</dbReference>
<evidence type="ECO:0000313" key="11">
    <source>
        <dbReference type="EMBL" id="VFU24616.1"/>
    </source>
</evidence>
<evidence type="ECO:0000256" key="2">
    <source>
        <dbReference type="ARBA" id="ARBA00022516"/>
    </source>
</evidence>
<dbReference type="Pfam" id="PF01151">
    <property type="entry name" value="ELO"/>
    <property type="match status" value="1"/>
</dbReference>
<keyword evidence="2" id="KW-0444">Lipid biosynthesis</keyword>
<protein>
    <submittedName>
        <fullName evidence="11">Uncharacterized protein</fullName>
    </submittedName>
</protein>
<feature type="transmembrane region" description="Helical" evidence="10">
    <location>
        <begin position="131"/>
        <end position="153"/>
    </location>
</feature>
<feature type="transmembrane region" description="Helical" evidence="10">
    <location>
        <begin position="218"/>
        <end position="238"/>
    </location>
</feature>
<keyword evidence="5" id="KW-0276">Fatty acid metabolism</keyword>
<keyword evidence="6 10" id="KW-1133">Transmembrane helix</keyword>